<dbReference type="SUPFAM" id="SSF88946">
    <property type="entry name" value="Sigma2 domain of RNA polymerase sigma factors"/>
    <property type="match status" value="1"/>
</dbReference>
<dbReference type="RefSeq" id="WP_130434388.1">
    <property type="nucleotide sequence ID" value="NZ_SGXF01000002.1"/>
</dbReference>
<evidence type="ECO:0000259" key="5">
    <source>
        <dbReference type="Pfam" id="PF04542"/>
    </source>
</evidence>
<dbReference type="Proteomes" id="UP000292927">
    <property type="component" value="Unassembled WGS sequence"/>
</dbReference>
<comment type="caution">
    <text evidence="6">The sequence shown here is derived from an EMBL/GenBank/DDBJ whole genome shotgun (WGS) entry which is preliminary data.</text>
</comment>
<evidence type="ECO:0000256" key="3">
    <source>
        <dbReference type="ARBA" id="ARBA00023125"/>
    </source>
</evidence>
<feature type="domain" description="RNA polymerase sigma-70 region 2" evidence="5">
    <location>
        <begin position="5"/>
        <end position="72"/>
    </location>
</feature>
<dbReference type="EMBL" id="SGXF01000002">
    <property type="protein sequence ID" value="RZT00927.1"/>
    <property type="molecule type" value="Genomic_DNA"/>
</dbReference>
<proteinExistence type="predicted"/>
<dbReference type="GO" id="GO:0006352">
    <property type="term" value="P:DNA-templated transcription initiation"/>
    <property type="evidence" value="ECO:0007669"/>
    <property type="project" value="InterPro"/>
</dbReference>
<dbReference type="NCBIfam" id="TIGR02937">
    <property type="entry name" value="sigma70-ECF"/>
    <property type="match status" value="1"/>
</dbReference>
<name>A0A4Q7PKV2_9FIRM</name>
<keyword evidence="3" id="KW-0238">DNA-binding</keyword>
<accession>A0A4Q7PKV2</accession>
<dbReference type="GO" id="GO:0016987">
    <property type="term" value="F:sigma factor activity"/>
    <property type="evidence" value="ECO:0007669"/>
    <property type="project" value="UniProtKB-KW"/>
</dbReference>
<evidence type="ECO:0000313" key="7">
    <source>
        <dbReference type="Proteomes" id="UP000292927"/>
    </source>
</evidence>
<evidence type="ECO:0000256" key="1">
    <source>
        <dbReference type="ARBA" id="ARBA00023015"/>
    </source>
</evidence>
<dbReference type="PANTHER" id="PTHR30385">
    <property type="entry name" value="SIGMA FACTOR F FLAGELLAR"/>
    <property type="match status" value="1"/>
</dbReference>
<dbReference type="InterPro" id="IPR013325">
    <property type="entry name" value="RNA_pol_sigma_r2"/>
</dbReference>
<reference evidence="6 7" key="1">
    <citation type="submission" date="2019-02" db="EMBL/GenBank/DDBJ databases">
        <title>Genomic Encyclopedia of Type Strains, Phase IV (KMG-IV): sequencing the most valuable type-strain genomes for metagenomic binning, comparative biology and taxonomic classification.</title>
        <authorList>
            <person name="Goeker M."/>
        </authorList>
    </citation>
    <scope>NUCLEOTIDE SEQUENCE [LARGE SCALE GENOMIC DNA]</scope>
    <source>
        <strain evidence="6 7">DSM 29486</strain>
    </source>
</reference>
<dbReference type="Pfam" id="PF04542">
    <property type="entry name" value="Sigma70_r2"/>
    <property type="match status" value="1"/>
</dbReference>
<keyword evidence="4" id="KW-0804">Transcription</keyword>
<dbReference type="GO" id="GO:0003677">
    <property type="term" value="F:DNA binding"/>
    <property type="evidence" value="ECO:0007669"/>
    <property type="project" value="UniProtKB-KW"/>
</dbReference>
<protein>
    <submittedName>
        <fullName evidence="6">RNA polymerase sporulation-specific sigma factor</fullName>
    </submittedName>
</protein>
<evidence type="ECO:0000313" key="6">
    <source>
        <dbReference type="EMBL" id="RZT00927.1"/>
    </source>
</evidence>
<gene>
    <name evidence="6" type="ORF">EV209_1363</name>
</gene>
<dbReference type="InterPro" id="IPR013324">
    <property type="entry name" value="RNA_pol_sigma_r3/r4-like"/>
</dbReference>
<dbReference type="SUPFAM" id="SSF88659">
    <property type="entry name" value="Sigma3 and sigma4 domains of RNA polymerase sigma factors"/>
    <property type="match status" value="1"/>
</dbReference>
<evidence type="ECO:0000256" key="2">
    <source>
        <dbReference type="ARBA" id="ARBA00023082"/>
    </source>
</evidence>
<dbReference type="InterPro" id="IPR014284">
    <property type="entry name" value="RNA_pol_sigma-70_dom"/>
</dbReference>
<dbReference type="AlphaFoldDB" id="A0A4Q7PKV2"/>
<dbReference type="OrthoDB" id="9809557at2"/>
<sequence length="169" mass="19560">MIRAEEHLGLANMVAHRFKNTGIEYEELQGTAYLGLVIASQSFDNRKGIQFSSYACPVIQNEILMYLRREKRQCSVMSYDAPIQEQDGDKLRKIDTLPDYESGFEAIEDHLFAEQILNTMNRQDRELILQYYIHGTRQEILAQQYGCSQPVLSRKIKKIKEKIQKGVAV</sequence>
<dbReference type="Gene3D" id="1.10.1740.10">
    <property type="match status" value="1"/>
</dbReference>
<dbReference type="InterPro" id="IPR007627">
    <property type="entry name" value="RNA_pol_sigma70_r2"/>
</dbReference>
<keyword evidence="2" id="KW-0731">Sigma factor</keyword>
<keyword evidence="7" id="KW-1185">Reference proteome</keyword>
<keyword evidence="1" id="KW-0805">Transcription regulation</keyword>
<organism evidence="6 7">
    <name type="scientific">Cuneatibacter caecimuris</name>
    <dbReference type="NCBI Taxonomy" id="1796618"/>
    <lineage>
        <taxon>Bacteria</taxon>
        <taxon>Bacillati</taxon>
        <taxon>Bacillota</taxon>
        <taxon>Clostridia</taxon>
        <taxon>Lachnospirales</taxon>
        <taxon>Lachnospiraceae</taxon>
        <taxon>Cuneatibacter</taxon>
    </lineage>
</organism>
<evidence type="ECO:0000256" key="4">
    <source>
        <dbReference type="ARBA" id="ARBA00023163"/>
    </source>
</evidence>